<dbReference type="AlphaFoldDB" id="A0A7V5P0N5"/>
<evidence type="ECO:0000256" key="2">
    <source>
        <dbReference type="ARBA" id="ARBA00006099"/>
    </source>
</evidence>
<keyword evidence="4" id="KW-0732">Signal</keyword>
<accession>A0A7V5P0N5</accession>
<dbReference type="EMBL" id="DROK01000186">
    <property type="protein sequence ID" value="HHI97477.1"/>
    <property type="molecule type" value="Genomic_DNA"/>
</dbReference>
<dbReference type="GO" id="GO:1902358">
    <property type="term" value="P:sulfate transmembrane transport"/>
    <property type="evidence" value="ECO:0007669"/>
    <property type="project" value="InterPro"/>
</dbReference>
<protein>
    <submittedName>
        <fullName evidence="6">ABC transporter substrate-binding protein</fullName>
    </submittedName>
</protein>
<dbReference type="Proteomes" id="UP000886101">
    <property type="component" value="Unassembled WGS sequence"/>
</dbReference>
<comment type="similarity">
    <text evidence="2">Belongs to the prokaryotic sulfate-binding protein family.</text>
</comment>
<evidence type="ECO:0000256" key="3">
    <source>
        <dbReference type="ARBA" id="ARBA00022448"/>
    </source>
</evidence>
<dbReference type="GO" id="GO:0140104">
    <property type="term" value="F:molecular carrier activity"/>
    <property type="evidence" value="ECO:0007669"/>
    <property type="project" value="InterPro"/>
</dbReference>
<evidence type="ECO:0000256" key="5">
    <source>
        <dbReference type="ARBA" id="ARBA00022764"/>
    </source>
</evidence>
<organism evidence="6">
    <name type="scientific">Thermodesulfatator atlanticus</name>
    <dbReference type="NCBI Taxonomy" id="501497"/>
    <lineage>
        <taxon>Bacteria</taxon>
        <taxon>Pseudomonadati</taxon>
        <taxon>Thermodesulfobacteriota</taxon>
        <taxon>Thermodesulfobacteria</taxon>
        <taxon>Thermodesulfobacteriales</taxon>
        <taxon>Thermodesulfatatoraceae</taxon>
        <taxon>Thermodesulfatator</taxon>
    </lineage>
</organism>
<dbReference type="InterPro" id="IPR005669">
    <property type="entry name" value="Thiosulph/SO4-bd"/>
</dbReference>
<comment type="caution">
    <text evidence="6">The sequence shown here is derived from an EMBL/GenBank/DDBJ whole genome shotgun (WGS) entry which is preliminary data.</text>
</comment>
<name>A0A7V5P0N5_9BACT</name>
<dbReference type="SUPFAM" id="SSF53850">
    <property type="entry name" value="Periplasmic binding protein-like II"/>
    <property type="match status" value="1"/>
</dbReference>
<sequence length="290" mass="32755">MTQVTACYTLPWPLDLGKDKPNQIYLPGSNLVFDFHGDPCKAELTIVMEGNQFMVIPDLLEAFFAFVGRRLNCFYVTLPPPRFRGVLKGEPLTVGNLVLSLNPQIVMAPPEFMAKVEGEVIAPKTFMKNKGVVLIVKRGNPKNINGPEDLLRPEVRIAISNPKTEVNSFRSYLAALSHVPGLAEKIEKEALFSRLIHHREVPALVYHGLADVAPLYFHFAYYYQNPRFFPEPLFDYLSFPEGEKGVSTYQVALVKGHEKDELARAWYEFLGTAEARDIYAQHGFPKISQI</sequence>
<dbReference type="PANTHER" id="PTHR30368">
    <property type="entry name" value="SULFATE-BINDING PROTEIN"/>
    <property type="match status" value="1"/>
</dbReference>
<dbReference type="Gene3D" id="3.40.190.10">
    <property type="entry name" value="Periplasmic binding protein-like II"/>
    <property type="match status" value="1"/>
</dbReference>
<evidence type="ECO:0000313" key="6">
    <source>
        <dbReference type="EMBL" id="HHI97477.1"/>
    </source>
</evidence>
<evidence type="ECO:0000256" key="4">
    <source>
        <dbReference type="ARBA" id="ARBA00022729"/>
    </source>
</evidence>
<reference evidence="6" key="1">
    <citation type="journal article" date="2020" name="mSystems">
        <title>Genome- and Community-Level Interaction Insights into Carbon Utilization and Element Cycling Functions of Hydrothermarchaeota in Hydrothermal Sediment.</title>
        <authorList>
            <person name="Zhou Z."/>
            <person name="Liu Y."/>
            <person name="Xu W."/>
            <person name="Pan J."/>
            <person name="Luo Z.H."/>
            <person name="Li M."/>
        </authorList>
    </citation>
    <scope>NUCLEOTIDE SEQUENCE [LARGE SCALE GENOMIC DNA]</scope>
    <source>
        <strain evidence="6">HyVt-533</strain>
    </source>
</reference>
<dbReference type="GO" id="GO:0042597">
    <property type="term" value="C:periplasmic space"/>
    <property type="evidence" value="ECO:0007669"/>
    <property type="project" value="UniProtKB-SubCell"/>
</dbReference>
<comment type="subcellular location">
    <subcellularLocation>
        <location evidence="1">Periplasm</location>
    </subcellularLocation>
</comment>
<evidence type="ECO:0000256" key="1">
    <source>
        <dbReference type="ARBA" id="ARBA00004418"/>
    </source>
</evidence>
<dbReference type="Pfam" id="PF13531">
    <property type="entry name" value="SBP_bac_11"/>
    <property type="match status" value="1"/>
</dbReference>
<keyword evidence="5" id="KW-0574">Periplasm</keyword>
<dbReference type="PANTHER" id="PTHR30368:SF2">
    <property type="entry name" value="SULFATE-BINDING PROTEIN"/>
    <property type="match status" value="1"/>
</dbReference>
<keyword evidence="3" id="KW-0813">Transport</keyword>
<gene>
    <name evidence="6" type="ORF">ENJ96_06460</name>
</gene>
<proteinExistence type="inferred from homology"/>